<comment type="caution">
    <text evidence="2">The sequence shown here is derived from an EMBL/GenBank/DDBJ whole genome shotgun (WGS) entry which is preliminary data.</text>
</comment>
<evidence type="ECO:0000313" key="3">
    <source>
        <dbReference type="Proteomes" id="UP001596016"/>
    </source>
</evidence>
<dbReference type="SUPFAM" id="SSF55729">
    <property type="entry name" value="Acyl-CoA N-acyltransferases (Nat)"/>
    <property type="match status" value="1"/>
</dbReference>
<accession>A0ABW0H0B6</accession>
<keyword evidence="3" id="KW-1185">Reference proteome</keyword>
<gene>
    <name evidence="2" type="ORF">ACFPLB_11615</name>
</gene>
<dbReference type="CDD" id="cd04301">
    <property type="entry name" value="NAT_SF"/>
    <property type="match status" value="1"/>
</dbReference>
<keyword evidence="2" id="KW-0808">Transferase</keyword>
<evidence type="ECO:0000259" key="1">
    <source>
        <dbReference type="PROSITE" id="PS51186"/>
    </source>
</evidence>
<dbReference type="Gene3D" id="3.40.630.30">
    <property type="match status" value="1"/>
</dbReference>
<dbReference type="RefSeq" id="WP_378229760.1">
    <property type="nucleotide sequence ID" value="NZ_JBHSLL010000039.1"/>
</dbReference>
<protein>
    <submittedName>
        <fullName evidence="2">GNAT family N-acetyltransferase</fullName>
        <ecNumber evidence="2">2.3.1.-</ecNumber>
    </submittedName>
</protein>
<dbReference type="Pfam" id="PF00583">
    <property type="entry name" value="Acetyltransf_1"/>
    <property type="match status" value="1"/>
</dbReference>
<dbReference type="Proteomes" id="UP001596016">
    <property type="component" value="Unassembled WGS sequence"/>
</dbReference>
<keyword evidence="2" id="KW-0012">Acyltransferase</keyword>
<organism evidence="2 3">
    <name type="scientific">Aquamicrobium segne</name>
    <dbReference type="NCBI Taxonomy" id="469547"/>
    <lineage>
        <taxon>Bacteria</taxon>
        <taxon>Pseudomonadati</taxon>
        <taxon>Pseudomonadota</taxon>
        <taxon>Alphaproteobacteria</taxon>
        <taxon>Hyphomicrobiales</taxon>
        <taxon>Phyllobacteriaceae</taxon>
        <taxon>Aquamicrobium</taxon>
    </lineage>
</organism>
<dbReference type="InterPro" id="IPR016181">
    <property type="entry name" value="Acyl_CoA_acyltransferase"/>
</dbReference>
<reference evidence="3" key="1">
    <citation type="journal article" date="2019" name="Int. J. Syst. Evol. Microbiol.">
        <title>The Global Catalogue of Microorganisms (GCM) 10K type strain sequencing project: providing services to taxonomists for standard genome sequencing and annotation.</title>
        <authorList>
            <consortium name="The Broad Institute Genomics Platform"/>
            <consortium name="The Broad Institute Genome Sequencing Center for Infectious Disease"/>
            <person name="Wu L."/>
            <person name="Ma J."/>
        </authorList>
    </citation>
    <scope>NUCLEOTIDE SEQUENCE [LARGE SCALE GENOMIC DNA]</scope>
    <source>
        <strain evidence="3">CGMCC 4.1415</strain>
    </source>
</reference>
<dbReference type="EMBL" id="JBHSLL010000039">
    <property type="protein sequence ID" value="MFC5386607.1"/>
    <property type="molecule type" value="Genomic_DNA"/>
</dbReference>
<dbReference type="InterPro" id="IPR000182">
    <property type="entry name" value="GNAT_dom"/>
</dbReference>
<name>A0ABW0H0B6_9HYPH</name>
<proteinExistence type="predicted"/>
<dbReference type="GO" id="GO:0016746">
    <property type="term" value="F:acyltransferase activity"/>
    <property type="evidence" value="ECO:0007669"/>
    <property type="project" value="UniProtKB-KW"/>
</dbReference>
<dbReference type="PROSITE" id="PS51186">
    <property type="entry name" value="GNAT"/>
    <property type="match status" value="1"/>
</dbReference>
<sequence length="216" mass="24953">MANPVGKLYSTDKSFESPGATMNIVVRQGPEIGPYIDDLARLRIEVFRAFPYLYEGSLDYEQTYLSTYASSPESLFVLAFDGNDVVGVSTGVPMDQETEAFQKPFIEGGWNPARIFYFGESVLLPRYRGQGIGVRFFEEREAYARQLGRFDHCCFCAVERPVDHPLRPADYVPLDIFWNRRGYIHQPQLRTEFSWRDVGEQEESAKPMSFWMKELR</sequence>
<dbReference type="EC" id="2.3.1.-" evidence="2"/>
<feature type="domain" description="N-acetyltransferase" evidence="1">
    <location>
        <begin position="24"/>
        <end position="213"/>
    </location>
</feature>
<evidence type="ECO:0000313" key="2">
    <source>
        <dbReference type="EMBL" id="MFC5386607.1"/>
    </source>
</evidence>